<dbReference type="Proteomes" id="UP001183619">
    <property type="component" value="Unassembled WGS sequence"/>
</dbReference>
<proteinExistence type="predicted"/>
<dbReference type="EMBL" id="JAVDYF010000001">
    <property type="protein sequence ID" value="MDR7354785.1"/>
    <property type="molecule type" value="Genomic_DNA"/>
</dbReference>
<sequence length="206" mass="21386">MQRSHIDALRAQINEHAPARKVVDVPAAFQEIFPHKGLPRGAVSCMNPSSALAIELIAHTTAAGGYVGVVGWEGLSYAGVESLDTIIVVPQSDLNVVASLAESVDLIFYRGPEAHLSPTQSRPLMAKVRKGVASVVMVGVDVASPAVRLSGRISTFHGIGCGTGRITSFDLELCCQAHGMSRSTTVTIGAGGVAASTRTQVPACAL</sequence>
<accession>A0ABU2B835</accession>
<organism evidence="1 2">
    <name type="scientific">Corynebacterium felinum</name>
    <dbReference type="NCBI Taxonomy" id="131318"/>
    <lineage>
        <taxon>Bacteria</taxon>
        <taxon>Bacillati</taxon>
        <taxon>Actinomycetota</taxon>
        <taxon>Actinomycetes</taxon>
        <taxon>Mycobacteriales</taxon>
        <taxon>Corynebacteriaceae</taxon>
        <taxon>Corynebacterium</taxon>
    </lineage>
</organism>
<gene>
    <name evidence="1" type="ORF">J2S37_001323</name>
</gene>
<keyword evidence="2" id="KW-1185">Reference proteome</keyword>
<comment type="caution">
    <text evidence="1">The sequence shown here is derived from an EMBL/GenBank/DDBJ whole genome shotgun (WGS) entry which is preliminary data.</text>
</comment>
<evidence type="ECO:0000313" key="1">
    <source>
        <dbReference type="EMBL" id="MDR7354785.1"/>
    </source>
</evidence>
<protein>
    <submittedName>
        <fullName evidence="1">Uncharacterized protein</fullName>
    </submittedName>
</protein>
<name>A0ABU2B835_9CORY</name>
<reference evidence="1 2" key="1">
    <citation type="submission" date="2023-07" db="EMBL/GenBank/DDBJ databases">
        <title>Sequencing the genomes of 1000 actinobacteria strains.</title>
        <authorList>
            <person name="Klenk H.-P."/>
        </authorList>
    </citation>
    <scope>NUCLEOTIDE SEQUENCE [LARGE SCALE GENOMIC DNA]</scope>
    <source>
        <strain evidence="1 2">DSM 44508</strain>
    </source>
</reference>
<dbReference type="RefSeq" id="WP_277104157.1">
    <property type="nucleotide sequence ID" value="NZ_BAAAJS010000071.1"/>
</dbReference>
<evidence type="ECO:0000313" key="2">
    <source>
        <dbReference type="Proteomes" id="UP001183619"/>
    </source>
</evidence>